<dbReference type="SMART" id="SM00173">
    <property type="entry name" value="RAS"/>
    <property type="match status" value="1"/>
</dbReference>
<dbReference type="GO" id="GO:0003924">
    <property type="term" value="F:GTPase activity"/>
    <property type="evidence" value="ECO:0007669"/>
    <property type="project" value="InterPro"/>
</dbReference>
<dbReference type="FunFam" id="3.40.50.300:FF:001072">
    <property type="entry name" value="Rab family GTPase"/>
    <property type="match status" value="1"/>
</dbReference>
<dbReference type="PRINTS" id="PR00449">
    <property type="entry name" value="RASTRNSFRMNG"/>
</dbReference>
<dbReference type="OMA" id="IEKKCAC"/>
<dbReference type="SMART" id="SM00175">
    <property type="entry name" value="RAB"/>
    <property type="match status" value="1"/>
</dbReference>
<dbReference type="InterPro" id="IPR001806">
    <property type="entry name" value="Small_GTPase"/>
</dbReference>
<reference evidence="4" key="1">
    <citation type="submission" date="2022-10" db="EMBL/GenBank/DDBJ databases">
        <title>Novel sulphate-reducing endosymbionts in the free-living metamonad Anaeramoeba.</title>
        <authorList>
            <person name="Jerlstrom-Hultqvist J."/>
            <person name="Cepicka I."/>
            <person name="Gallot-Lavallee L."/>
            <person name="Salas-Leiva D."/>
            <person name="Curtis B.A."/>
            <person name="Zahonova K."/>
            <person name="Pipaliya S."/>
            <person name="Dacks J."/>
            <person name="Roger A.J."/>
        </authorList>
    </citation>
    <scope>NUCLEOTIDE SEQUENCE</scope>
    <source>
        <strain evidence="4">BMAN</strain>
    </source>
</reference>
<dbReference type="SMART" id="SM00176">
    <property type="entry name" value="RAN"/>
    <property type="match status" value="1"/>
</dbReference>
<name>A0A9Q0LKA0_ANAIG</name>
<dbReference type="PROSITE" id="PS51419">
    <property type="entry name" value="RAB"/>
    <property type="match status" value="1"/>
</dbReference>
<accession>A0A9Q0LKA0</accession>
<proteinExistence type="inferred from homology"/>
<dbReference type="InterPro" id="IPR005225">
    <property type="entry name" value="Small_GTP-bd"/>
</dbReference>
<dbReference type="InterPro" id="IPR050227">
    <property type="entry name" value="Rab"/>
</dbReference>
<dbReference type="SMART" id="SM00174">
    <property type="entry name" value="RHO"/>
    <property type="match status" value="1"/>
</dbReference>
<dbReference type="PROSITE" id="PS51420">
    <property type="entry name" value="RHO"/>
    <property type="match status" value="1"/>
</dbReference>
<dbReference type="PANTHER" id="PTHR47977">
    <property type="entry name" value="RAS-RELATED PROTEIN RAB"/>
    <property type="match status" value="1"/>
</dbReference>
<dbReference type="Gene3D" id="3.40.50.300">
    <property type="entry name" value="P-loop containing nucleotide triphosphate hydrolases"/>
    <property type="match status" value="1"/>
</dbReference>
<dbReference type="CDD" id="cd00154">
    <property type="entry name" value="Rab"/>
    <property type="match status" value="1"/>
</dbReference>
<comment type="caution">
    <text evidence="4">The sequence shown here is derived from an EMBL/GenBank/DDBJ whole genome shotgun (WGS) entry which is preliminary data.</text>
</comment>
<evidence type="ECO:0000313" key="4">
    <source>
        <dbReference type="EMBL" id="KAJ5074050.1"/>
    </source>
</evidence>
<evidence type="ECO:0000256" key="1">
    <source>
        <dbReference type="ARBA" id="ARBA00006270"/>
    </source>
</evidence>
<dbReference type="InterPro" id="IPR027417">
    <property type="entry name" value="P-loop_NTPase"/>
</dbReference>
<dbReference type="SUPFAM" id="SSF52540">
    <property type="entry name" value="P-loop containing nucleoside triphosphate hydrolases"/>
    <property type="match status" value="1"/>
</dbReference>
<evidence type="ECO:0000313" key="5">
    <source>
        <dbReference type="Proteomes" id="UP001149090"/>
    </source>
</evidence>
<evidence type="ECO:0000256" key="3">
    <source>
        <dbReference type="ARBA" id="ARBA00023134"/>
    </source>
</evidence>
<protein>
    <submittedName>
        <fullName evidence="4">Uncharacterized protein</fullName>
    </submittedName>
</protein>
<keyword evidence="3" id="KW-0342">GTP-binding</keyword>
<dbReference type="GO" id="GO:0005525">
    <property type="term" value="F:GTP binding"/>
    <property type="evidence" value="ECO:0007669"/>
    <property type="project" value="UniProtKB-KW"/>
</dbReference>
<keyword evidence="2" id="KW-0547">Nucleotide-binding</keyword>
<dbReference type="Pfam" id="PF00071">
    <property type="entry name" value="Ras"/>
    <property type="match status" value="1"/>
</dbReference>
<dbReference type="AlphaFoldDB" id="A0A9Q0LKA0"/>
<dbReference type="PROSITE" id="PS51417">
    <property type="entry name" value="ARF"/>
    <property type="match status" value="1"/>
</dbReference>
<dbReference type="PROSITE" id="PS51421">
    <property type="entry name" value="RAS"/>
    <property type="match status" value="1"/>
</dbReference>
<gene>
    <name evidence="4" type="ORF">M0811_00678</name>
</gene>
<dbReference type="EMBL" id="JAPDFW010000070">
    <property type="protein sequence ID" value="KAJ5074050.1"/>
    <property type="molecule type" value="Genomic_DNA"/>
</dbReference>
<comment type="similarity">
    <text evidence="1">Belongs to the small GTPase superfamily. Rab family.</text>
</comment>
<sequence length="203" mass="23261">MNNKIDNGKPIYKIVLIGDSSVGKSSILHQFCDNQFMEKRSPTTGIDFRFSEATLETNVAKLQIWDTAGQERYRSIAGFYYRNSHGVMIIYDITQKSSFQSIPQWIDTVSKDAPPDISKMIVGNKIDLEEYRQIESLEGNELADYMNADFEEVSAKTGENIKNIFHRMALDISKRLSTKKEEEEIEETNLVSIEKKVVKKKCC</sequence>
<dbReference type="Proteomes" id="UP001149090">
    <property type="component" value="Unassembled WGS sequence"/>
</dbReference>
<keyword evidence="5" id="KW-1185">Reference proteome</keyword>
<dbReference type="NCBIfam" id="TIGR00231">
    <property type="entry name" value="small_GTP"/>
    <property type="match status" value="1"/>
</dbReference>
<organism evidence="4 5">
    <name type="scientific">Anaeramoeba ignava</name>
    <name type="common">Anaerobic marine amoeba</name>
    <dbReference type="NCBI Taxonomy" id="1746090"/>
    <lineage>
        <taxon>Eukaryota</taxon>
        <taxon>Metamonada</taxon>
        <taxon>Anaeramoebidae</taxon>
        <taxon>Anaeramoeba</taxon>
    </lineage>
</organism>
<evidence type="ECO:0000256" key="2">
    <source>
        <dbReference type="ARBA" id="ARBA00022741"/>
    </source>
</evidence>